<comment type="caution">
    <text evidence="2">The sequence shown here is derived from an EMBL/GenBank/DDBJ whole genome shotgun (WGS) entry which is preliminary data.</text>
</comment>
<keyword evidence="3" id="KW-1185">Reference proteome</keyword>
<protein>
    <submittedName>
        <fullName evidence="2">Uncharacterized protein</fullName>
    </submittedName>
</protein>
<feature type="region of interest" description="Disordered" evidence="1">
    <location>
        <begin position="62"/>
        <end position="113"/>
    </location>
</feature>
<sequence length="113" mass="13474">MVIYRRSVPVCRELESWNQHWNRVATILHRHLHLNLFFITPIYQQISNTIKEDIFALHIHTNQRRKKRRSHHHIMKTAGLGANTRNELQQERMTENDTALGPGIKTEKKEEES</sequence>
<reference evidence="2 3" key="1">
    <citation type="submission" date="2021-06" db="EMBL/GenBank/DDBJ databases">
        <title>Caerostris darwini draft genome.</title>
        <authorList>
            <person name="Kono N."/>
            <person name="Arakawa K."/>
        </authorList>
    </citation>
    <scope>NUCLEOTIDE SEQUENCE [LARGE SCALE GENOMIC DNA]</scope>
</reference>
<name>A0AAV4N6X7_9ARAC</name>
<organism evidence="2 3">
    <name type="scientific">Caerostris darwini</name>
    <dbReference type="NCBI Taxonomy" id="1538125"/>
    <lineage>
        <taxon>Eukaryota</taxon>
        <taxon>Metazoa</taxon>
        <taxon>Ecdysozoa</taxon>
        <taxon>Arthropoda</taxon>
        <taxon>Chelicerata</taxon>
        <taxon>Arachnida</taxon>
        <taxon>Araneae</taxon>
        <taxon>Araneomorphae</taxon>
        <taxon>Entelegynae</taxon>
        <taxon>Araneoidea</taxon>
        <taxon>Araneidae</taxon>
        <taxon>Caerostris</taxon>
    </lineage>
</organism>
<dbReference type="Proteomes" id="UP001054837">
    <property type="component" value="Unassembled WGS sequence"/>
</dbReference>
<feature type="compositionally biased region" description="Basic residues" evidence="1">
    <location>
        <begin position="62"/>
        <end position="75"/>
    </location>
</feature>
<evidence type="ECO:0000256" key="1">
    <source>
        <dbReference type="SAM" id="MobiDB-lite"/>
    </source>
</evidence>
<proteinExistence type="predicted"/>
<accession>A0AAV4N6X7</accession>
<evidence type="ECO:0000313" key="2">
    <source>
        <dbReference type="EMBL" id="GIX80055.1"/>
    </source>
</evidence>
<dbReference type="AlphaFoldDB" id="A0AAV4N6X7"/>
<gene>
    <name evidence="2" type="ORF">CDAR_457691</name>
</gene>
<dbReference type="EMBL" id="BPLQ01001262">
    <property type="protein sequence ID" value="GIX80055.1"/>
    <property type="molecule type" value="Genomic_DNA"/>
</dbReference>
<evidence type="ECO:0000313" key="3">
    <source>
        <dbReference type="Proteomes" id="UP001054837"/>
    </source>
</evidence>